<organism evidence="1 2">
    <name type="scientific">Algoriphagus boseongensis</name>
    <dbReference type="NCBI Taxonomy" id="1442587"/>
    <lineage>
        <taxon>Bacteria</taxon>
        <taxon>Pseudomonadati</taxon>
        <taxon>Bacteroidota</taxon>
        <taxon>Cytophagia</taxon>
        <taxon>Cytophagales</taxon>
        <taxon>Cyclobacteriaceae</taxon>
        <taxon>Algoriphagus</taxon>
    </lineage>
</organism>
<dbReference type="AlphaFoldDB" id="A0A4R6TDW9"/>
<reference evidence="1 2" key="1">
    <citation type="submission" date="2019-03" db="EMBL/GenBank/DDBJ databases">
        <title>Genomic Encyclopedia of Type Strains, Phase III (KMG-III): the genomes of soil and plant-associated and newly described type strains.</title>
        <authorList>
            <person name="Whitman W."/>
        </authorList>
    </citation>
    <scope>NUCLEOTIDE SEQUENCE [LARGE SCALE GENOMIC DNA]</scope>
    <source>
        <strain evidence="1 2">CECT 8446</strain>
    </source>
</reference>
<protein>
    <recommendedName>
        <fullName evidence="3">Methyltransferase family protein</fullName>
    </recommendedName>
</protein>
<dbReference type="InterPro" id="IPR029063">
    <property type="entry name" value="SAM-dependent_MTases_sf"/>
</dbReference>
<evidence type="ECO:0008006" key="3">
    <source>
        <dbReference type="Google" id="ProtNLM"/>
    </source>
</evidence>
<dbReference type="Gene3D" id="3.40.50.150">
    <property type="entry name" value="Vaccinia Virus protein VP39"/>
    <property type="match status" value="1"/>
</dbReference>
<dbReference type="EMBL" id="SNYF01000005">
    <property type="protein sequence ID" value="TDQ19624.1"/>
    <property type="molecule type" value="Genomic_DNA"/>
</dbReference>
<accession>A0A4R6TDW9</accession>
<sequence length="230" mass="27013">MDEFKIASKVYKDYSIKEGNQHIASEYNLFHILKYCKDRSLINILEIGTGIGTILSLFQEAKSSNFLNVEKYIGTEKNQYCLDQIKRNCIDNDPSELNFKIVGDGSDIQDNGYDFAVVDGSAEFLDQIISKRLKKNALILVEGYREDQVNKIKSILKELGWSYTYFLRFSTWKNPSYGPFQQKFQAGHTIFFLNPSQNDIDFCSKMKTWSRFRYHSRKFFNYRSLHRFLD</sequence>
<evidence type="ECO:0000313" key="1">
    <source>
        <dbReference type="EMBL" id="TDQ19624.1"/>
    </source>
</evidence>
<dbReference type="CDD" id="cd02440">
    <property type="entry name" value="AdoMet_MTases"/>
    <property type="match status" value="1"/>
</dbReference>
<dbReference type="Proteomes" id="UP000294535">
    <property type="component" value="Unassembled WGS sequence"/>
</dbReference>
<keyword evidence="2" id="KW-1185">Reference proteome</keyword>
<dbReference type="OrthoDB" id="1435796at2"/>
<name>A0A4R6TDW9_9BACT</name>
<comment type="caution">
    <text evidence="1">The sequence shown here is derived from an EMBL/GenBank/DDBJ whole genome shotgun (WGS) entry which is preliminary data.</text>
</comment>
<evidence type="ECO:0000313" key="2">
    <source>
        <dbReference type="Proteomes" id="UP000294535"/>
    </source>
</evidence>
<dbReference type="RefSeq" id="WP_133554102.1">
    <property type="nucleotide sequence ID" value="NZ_SNYF01000005.1"/>
</dbReference>
<dbReference type="SUPFAM" id="SSF53335">
    <property type="entry name" value="S-adenosyl-L-methionine-dependent methyltransferases"/>
    <property type="match status" value="1"/>
</dbReference>
<proteinExistence type="predicted"/>
<gene>
    <name evidence="1" type="ORF">DFQ04_1448</name>
</gene>